<dbReference type="PANTHER" id="PTHR23342">
    <property type="entry name" value="N-ACETYLGLUTAMATE SYNTHASE"/>
    <property type="match status" value="1"/>
</dbReference>
<keyword evidence="6 9" id="KW-0418">Kinase</keyword>
<dbReference type="CDD" id="cd04238">
    <property type="entry name" value="AAK_NAGK-like"/>
    <property type="match status" value="1"/>
</dbReference>
<evidence type="ECO:0000256" key="7">
    <source>
        <dbReference type="ARBA" id="ARBA00022840"/>
    </source>
</evidence>
<keyword evidence="12" id="KW-1185">Reference proteome</keyword>
<dbReference type="NCBIfam" id="TIGR00761">
    <property type="entry name" value="argB"/>
    <property type="match status" value="1"/>
</dbReference>
<evidence type="ECO:0000256" key="8">
    <source>
        <dbReference type="ARBA" id="ARBA00048141"/>
    </source>
</evidence>
<proteinExistence type="inferred from homology"/>
<keyword evidence="4 9" id="KW-0808">Transferase</keyword>
<dbReference type="InterPro" id="IPR001048">
    <property type="entry name" value="Asp/Glu/Uridylate_kinase"/>
</dbReference>
<dbReference type="Gene3D" id="3.40.1160.10">
    <property type="entry name" value="Acetylglutamate kinase-like"/>
    <property type="match status" value="1"/>
</dbReference>
<feature type="binding site" evidence="9">
    <location>
        <position position="61"/>
    </location>
    <ligand>
        <name>substrate</name>
    </ligand>
</feature>
<name>A0ABS9UW08_9BACT</name>
<evidence type="ECO:0000256" key="2">
    <source>
        <dbReference type="ARBA" id="ARBA00022571"/>
    </source>
</evidence>
<feature type="binding site" evidence="9">
    <location>
        <begin position="39"/>
        <end position="40"/>
    </location>
    <ligand>
        <name>substrate</name>
    </ligand>
</feature>
<evidence type="ECO:0000256" key="9">
    <source>
        <dbReference type="HAMAP-Rule" id="MF_00082"/>
    </source>
</evidence>
<protein>
    <recommendedName>
        <fullName evidence="9">Acetylglutamate kinase</fullName>
        <ecNumber evidence="9">2.7.2.8</ecNumber>
    </recommendedName>
    <alternativeName>
        <fullName evidence="9">N-acetyl-L-glutamate 5-phosphotransferase</fullName>
    </alternativeName>
    <alternativeName>
        <fullName evidence="9">NAG kinase</fullName>
        <shortName evidence="9">NAGK</shortName>
    </alternativeName>
</protein>
<sequence>MNISIIKIGGNVIDFPEKLDEFLFLFSRFPGKKILIHGGGVLASKFGESMGVMPEMVDGRRITDKDTLDIVTMVYAGLINKQIVAKLQKLKQNALGLTGADGNLIQSKKRPVKKIDYGFVGDIKAVNTDLLESLLEKDIVPVICAITHDKKGQLLNTNADSISSEIAVAMSSKHTVNLYYCFNKAGVLIDEKNDESIIPLINEEIYKELKNEQVIHSGMIPKLDNAFAALHKGVNHVWIGKAENLLLAVKGKVSGTNIENHKYDLY</sequence>
<feature type="domain" description="Aspartate/glutamate/uridylate kinase" evidence="10">
    <location>
        <begin position="4"/>
        <end position="239"/>
    </location>
</feature>
<comment type="caution">
    <text evidence="11">The sequence shown here is derived from an EMBL/GenBank/DDBJ whole genome shotgun (WGS) entry which is preliminary data.</text>
</comment>
<dbReference type="InterPro" id="IPR004662">
    <property type="entry name" value="AcgluKinase_fam"/>
</dbReference>
<dbReference type="HAMAP" id="MF_00082">
    <property type="entry name" value="ArgB"/>
    <property type="match status" value="1"/>
</dbReference>
<comment type="pathway">
    <text evidence="1 9">Amino-acid biosynthesis; L-arginine biosynthesis; N(2)-acetyl-L-ornithine from L-glutamate: step 2/4.</text>
</comment>
<evidence type="ECO:0000256" key="4">
    <source>
        <dbReference type="ARBA" id="ARBA00022679"/>
    </source>
</evidence>
<organism evidence="11 12">
    <name type="scientific">Belliella filtrata</name>
    <dbReference type="NCBI Taxonomy" id="2923435"/>
    <lineage>
        <taxon>Bacteria</taxon>
        <taxon>Pseudomonadati</taxon>
        <taxon>Bacteroidota</taxon>
        <taxon>Cytophagia</taxon>
        <taxon>Cytophagales</taxon>
        <taxon>Cyclobacteriaceae</taxon>
        <taxon>Belliella</taxon>
    </lineage>
</organism>
<gene>
    <name evidence="9 11" type="primary">argB</name>
    <name evidence="11" type="ORF">MM239_02995</name>
</gene>
<keyword evidence="9" id="KW-0963">Cytoplasm</keyword>
<keyword evidence="7 9" id="KW-0067">ATP-binding</keyword>
<keyword evidence="2 9" id="KW-0055">Arginine biosynthesis</keyword>
<comment type="subcellular location">
    <subcellularLocation>
        <location evidence="9">Cytoplasm</location>
    </subcellularLocation>
</comment>
<feature type="site" description="Transition state stabilizer" evidence="9">
    <location>
        <position position="222"/>
    </location>
</feature>
<keyword evidence="5 9" id="KW-0547">Nucleotide-binding</keyword>
<dbReference type="EMBL" id="JAKZGP010000004">
    <property type="protein sequence ID" value="MCH7408350.1"/>
    <property type="molecule type" value="Genomic_DNA"/>
</dbReference>
<evidence type="ECO:0000313" key="12">
    <source>
        <dbReference type="Proteomes" id="UP001165489"/>
    </source>
</evidence>
<evidence type="ECO:0000259" key="10">
    <source>
        <dbReference type="Pfam" id="PF00696"/>
    </source>
</evidence>
<evidence type="ECO:0000256" key="1">
    <source>
        <dbReference type="ARBA" id="ARBA00004828"/>
    </source>
</evidence>
<dbReference type="InterPro" id="IPR036393">
    <property type="entry name" value="AceGlu_kinase-like_sf"/>
</dbReference>
<accession>A0ABS9UW08</accession>
<comment type="catalytic activity">
    <reaction evidence="8 9">
        <text>N-acetyl-L-glutamate + ATP = N-acetyl-L-glutamyl 5-phosphate + ADP</text>
        <dbReference type="Rhea" id="RHEA:14629"/>
        <dbReference type="ChEBI" id="CHEBI:30616"/>
        <dbReference type="ChEBI" id="CHEBI:44337"/>
        <dbReference type="ChEBI" id="CHEBI:57936"/>
        <dbReference type="ChEBI" id="CHEBI:456216"/>
        <dbReference type="EC" id="2.7.2.8"/>
    </reaction>
</comment>
<evidence type="ECO:0000256" key="3">
    <source>
        <dbReference type="ARBA" id="ARBA00022605"/>
    </source>
</evidence>
<feature type="binding site" evidence="9">
    <location>
        <position position="156"/>
    </location>
    <ligand>
        <name>substrate</name>
    </ligand>
</feature>
<dbReference type="InterPro" id="IPR037528">
    <property type="entry name" value="ArgB"/>
</dbReference>
<evidence type="ECO:0000256" key="5">
    <source>
        <dbReference type="ARBA" id="ARBA00022741"/>
    </source>
</evidence>
<keyword evidence="3 9" id="KW-0028">Amino-acid biosynthesis</keyword>
<dbReference type="GO" id="GO:0003991">
    <property type="term" value="F:acetylglutamate kinase activity"/>
    <property type="evidence" value="ECO:0007669"/>
    <property type="project" value="UniProtKB-EC"/>
</dbReference>
<evidence type="ECO:0000313" key="11">
    <source>
        <dbReference type="EMBL" id="MCH7408350.1"/>
    </source>
</evidence>
<dbReference type="PANTHER" id="PTHR23342:SF0">
    <property type="entry name" value="N-ACETYLGLUTAMATE SYNTHASE, MITOCHONDRIAL"/>
    <property type="match status" value="1"/>
</dbReference>
<comment type="function">
    <text evidence="9">Catalyzes the ATP-dependent phosphorylation of N-acetyl-L-glutamate.</text>
</comment>
<dbReference type="RefSeq" id="WP_241346482.1">
    <property type="nucleotide sequence ID" value="NZ_JAKZGP010000004.1"/>
</dbReference>
<dbReference type="Proteomes" id="UP001165489">
    <property type="component" value="Unassembled WGS sequence"/>
</dbReference>
<dbReference type="Pfam" id="PF00696">
    <property type="entry name" value="AA_kinase"/>
    <property type="match status" value="1"/>
</dbReference>
<reference evidence="11" key="1">
    <citation type="submission" date="2022-03" db="EMBL/GenBank/DDBJ databases">
        <title>De novo assembled genomes of Belliella spp. (Cyclobacteriaceae) strains.</title>
        <authorList>
            <person name="Szabo A."/>
            <person name="Korponai K."/>
            <person name="Felfoldi T."/>
        </authorList>
    </citation>
    <scope>NUCLEOTIDE SEQUENCE</scope>
    <source>
        <strain evidence="11">DSM 111904</strain>
    </source>
</reference>
<dbReference type="SUPFAM" id="SSF53633">
    <property type="entry name" value="Carbamate kinase-like"/>
    <property type="match status" value="1"/>
</dbReference>
<evidence type="ECO:0000256" key="6">
    <source>
        <dbReference type="ARBA" id="ARBA00022777"/>
    </source>
</evidence>
<dbReference type="EC" id="2.7.2.8" evidence="9"/>
<feature type="site" description="Transition state stabilizer" evidence="9">
    <location>
        <position position="7"/>
    </location>
</feature>
<comment type="similarity">
    <text evidence="9">Belongs to the acetylglutamate kinase family. ArgB subfamily.</text>
</comment>
<dbReference type="PIRSF" id="PIRSF000728">
    <property type="entry name" value="NAGK"/>
    <property type="match status" value="1"/>
</dbReference>